<reference evidence="6" key="1">
    <citation type="submission" date="2022-11" db="UniProtKB">
        <authorList>
            <consortium name="WormBaseParasite"/>
        </authorList>
    </citation>
    <scope>IDENTIFICATION</scope>
</reference>
<dbReference type="Gene3D" id="3.30.40.10">
    <property type="entry name" value="Zinc/RING finger domain, C3HC4 (zinc finger)"/>
    <property type="match status" value="1"/>
</dbReference>
<dbReference type="InterPro" id="IPR001841">
    <property type="entry name" value="Znf_RING"/>
</dbReference>
<dbReference type="PANTHER" id="PTHR16047">
    <property type="entry name" value="RFWD3 PROTEIN"/>
    <property type="match status" value="1"/>
</dbReference>
<sequence length="210" mass="24545">MVCECAICIEPLEDDISTTRCGHIAHTDCLLIWILQAGTCPTCRQPALESDLIRLYVDFRSVTNISENKRELYKRTYIIEKVLSLWKSKYPHEEGNKQMDEKQVLFNRQNSIKTFNRSQLEETITESHISEEEKEKVVTALYLALLFHSQGYARDFDGICEHVSKMLHELFHNDGWNCRMAKSEIILSPDMITNFIKFKLDNEDFVVVYN</sequence>
<evidence type="ECO:0000256" key="1">
    <source>
        <dbReference type="ARBA" id="ARBA00022771"/>
    </source>
</evidence>
<keyword evidence="1 3" id="KW-0479">Metal-binding</keyword>
<dbReference type="GO" id="GO:0016567">
    <property type="term" value="P:protein ubiquitination"/>
    <property type="evidence" value="ECO:0007669"/>
    <property type="project" value="InterPro"/>
</dbReference>
<dbReference type="SMART" id="SM00184">
    <property type="entry name" value="RING"/>
    <property type="match status" value="1"/>
</dbReference>
<dbReference type="Proteomes" id="UP000887540">
    <property type="component" value="Unplaced"/>
</dbReference>
<proteinExistence type="predicted"/>
<feature type="domain" description="RING-type" evidence="4">
    <location>
        <begin position="5"/>
        <end position="44"/>
    </location>
</feature>
<protein>
    <submittedName>
        <fullName evidence="6">RING-type domain-containing protein</fullName>
    </submittedName>
</protein>
<dbReference type="GO" id="GO:0008270">
    <property type="term" value="F:zinc ion binding"/>
    <property type="evidence" value="ECO:0007669"/>
    <property type="project" value="UniProtKB-KW"/>
</dbReference>
<dbReference type="Pfam" id="PF13639">
    <property type="entry name" value="zf-RING_2"/>
    <property type="match status" value="1"/>
</dbReference>
<dbReference type="SUPFAM" id="SSF57850">
    <property type="entry name" value="RING/U-box"/>
    <property type="match status" value="1"/>
</dbReference>
<dbReference type="WBParaSite" id="ACRNAN_Path_571.g2140.t1">
    <property type="protein sequence ID" value="ACRNAN_Path_571.g2140.t1"/>
    <property type="gene ID" value="ACRNAN_Path_571.g2140"/>
</dbReference>
<dbReference type="AlphaFoldDB" id="A0A914C8J6"/>
<evidence type="ECO:0000256" key="2">
    <source>
        <dbReference type="ARBA" id="ARBA00022833"/>
    </source>
</evidence>
<evidence type="ECO:0000256" key="3">
    <source>
        <dbReference type="PROSITE-ProRule" id="PRU00175"/>
    </source>
</evidence>
<evidence type="ECO:0000313" key="6">
    <source>
        <dbReference type="WBParaSite" id="ACRNAN_Path_571.g2140.t1"/>
    </source>
</evidence>
<evidence type="ECO:0000313" key="5">
    <source>
        <dbReference type="Proteomes" id="UP000887540"/>
    </source>
</evidence>
<name>A0A914C8J6_9BILA</name>
<evidence type="ECO:0000259" key="4">
    <source>
        <dbReference type="PROSITE" id="PS50089"/>
    </source>
</evidence>
<keyword evidence="5" id="KW-1185">Reference proteome</keyword>
<dbReference type="PANTHER" id="PTHR16047:SF7">
    <property type="entry name" value="E3 UBIQUITIN-PROTEIN LIGASE RFWD3"/>
    <property type="match status" value="1"/>
</dbReference>
<dbReference type="GO" id="GO:0004842">
    <property type="term" value="F:ubiquitin-protein transferase activity"/>
    <property type="evidence" value="ECO:0007669"/>
    <property type="project" value="InterPro"/>
</dbReference>
<keyword evidence="2" id="KW-0862">Zinc</keyword>
<accession>A0A914C8J6</accession>
<dbReference type="InterPro" id="IPR037381">
    <property type="entry name" value="RFWD3"/>
</dbReference>
<keyword evidence="1 3" id="KW-0863">Zinc-finger</keyword>
<dbReference type="PROSITE" id="PS50089">
    <property type="entry name" value="ZF_RING_2"/>
    <property type="match status" value="1"/>
</dbReference>
<organism evidence="5 6">
    <name type="scientific">Acrobeloides nanus</name>
    <dbReference type="NCBI Taxonomy" id="290746"/>
    <lineage>
        <taxon>Eukaryota</taxon>
        <taxon>Metazoa</taxon>
        <taxon>Ecdysozoa</taxon>
        <taxon>Nematoda</taxon>
        <taxon>Chromadorea</taxon>
        <taxon>Rhabditida</taxon>
        <taxon>Tylenchina</taxon>
        <taxon>Cephalobomorpha</taxon>
        <taxon>Cephaloboidea</taxon>
        <taxon>Cephalobidae</taxon>
        <taxon>Acrobeloides</taxon>
    </lineage>
</organism>
<dbReference type="GO" id="GO:0036297">
    <property type="term" value="P:interstrand cross-link repair"/>
    <property type="evidence" value="ECO:0007669"/>
    <property type="project" value="InterPro"/>
</dbReference>
<dbReference type="InterPro" id="IPR013083">
    <property type="entry name" value="Znf_RING/FYVE/PHD"/>
</dbReference>
<dbReference type="GO" id="GO:0005634">
    <property type="term" value="C:nucleus"/>
    <property type="evidence" value="ECO:0007669"/>
    <property type="project" value="InterPro"/>
</dbReference>